<evidence type="ECO:0000313" key="3">
    <source>
        <dbReference type="Proteomes" id="UP000663855"/>
    </source>
</evidence>
<evidence type="ECO:0000256" key="1">
    <source>
        <dbReference type="SAM" id="MobiDB-lite"/>
    </source>
</evidence>
<evidence type="ECO:0000313" key="2">
    <source>
        <dbReference type="EMBL" id="CAF1251406.1"/>
    </source>
</evidence>
<gene>
    <name evidence="2" type="ORF">CJN711_LOCUS14505</name>
</gene>
<dbReference type="AlphaFoldDB" id="A0A815A1R6"/>
<dbReference type="EMBL" id="CAJNOV010006579">
    <property type="protein sequence ID" value="CAF1251406.1"/>
    <property type="molecule type" value="Genomic_DNA"/>
</dbReference>
<protein>
    <submittedName>
        <fullName evidence="2">Uncharacterized protein</fullName>
    </submittedName>
</protein>
<name>A0A815A1R6_9BILA</name>
<reference evidence="2" key="1">
    <citation type="submission" date="2021-02" db="EMBL/GenBank/DDBJ databases">
        <authorList>
            <person name="Nowell W R."/>
        </authorList>
    </citation>
    <scope>NUCLEOTIDE SEQUENCE</scope>
</reference>
<dbReference type="PANTHER" id="PTHR46579:SF1">
    <property type="entry name" value="F5_8 TYPE C DOMAIN-CONTAINING PROTEIN"/>
    <property type="match status" value="1"/>
</dbReference>
<feature type="compositionally biased region" description="Acidic residues" evidence="1">
    <location>
        <begin position="131"/>
        <end position="152"/>
    </location>
</feature>
<feature type="region of interest" description="Disordered" evidence="1">
    <location>
        <begin position="115"/>
        <end position="155"/>
    </location>
</feature>
<dbReference type="PANTHER" id="PTHR46579">
    <property type="entry name" value="F5/8 TYPE C DOMAIN-CONTAINING PROTEIN-RELATED"/>
    <property type="match status" value="1"/>
</dbReference>
<proteinExistence type="predicted"/>
<organism evidence="2 3">
    <name type="scientific">Rotaria magnacalcarata</name>
    <dbReference type="NCBI Taxonomy" id="392030"/>
    <lineage>
        <taxon>Eukaryota</taxon>
        <taxon>Metazoa</taxon>
        <taxon>Spiralia</taxon>
        <taxon>Gnathifera</taxon>
        <taxon>Rotifera</taxon>
        <taxon>Eurotatoria</taxon>
        <taxon>Bdelloidea</taxon>
        <taxon>Philodinida</taxon>
        <taxon>Philodinidae</taxon>
        <taxon>Rotaria</taxon>
    </lineage>
</organism>
<sequence>MSDEDENEIEMIVDKKSRFSRYRTRIRERKQLDINETLTTDNLNETPENEACAFDQQMGLDDGITSTLKHDEYNPASDSVLRKANKQISPERHNDNDNDNNYEDEVDELYRFYNDRNNIGDGNDGNKVNDDEYDNDNEYNDEDEDDSIEESPDFQNNFYDNYFETERLSDATELSVMLFFTWKRYNISKAAVNDICRIINTFNIPNMPKDFRAVMRHLKRNNPTLLGGNHFYICPSCGNRCANASKCNLTGCQSSNSPVRTPASVVVFPLVSQISSILERETLIIPTYELNQCDDLPNSQCAQEVARKEKQINPARNNVTLTLNTDGVLLKRISRSLWITCACINELPRKTRYDINNMLICSMSTGDDKPKKDEYSTILQDIVNELKFLEHVGFDVLLPSTVKTHNRTYTHFYAFTITAVCDKPAQAIMMNIKDPTGFFSCGWCCIPGETHSSNSRCFVNNSRTPAILRNNMTYDHFMKILTTSYAANDSSKDRACGHAGPCALRQLTYFEIGSSFCFDSLHGLYAGVFKKLMHLWLDTVRVDYSIKKQFSCLEKLLKCIRYPTTNRLPRALKYYTTWKTNEFRMTLLFGYKQFEQVMKKKYYEHFRLLVYAAIFSEARILTTTRLDQIKHLLNKFLDEFPMLYGASNCVSIVQSLSHVHQSLAKFGPIHNYSTFNFESTVGSFVKSIHGPSFILKQLINNFEHLSYATTILKNPAFHPKIALLILQIFSSKRRAIPTSLMLQNMVCLSRSKVSAFPQLTEYLENIYAKDQYTHHSTFFYRNVTFTVHHSTHKQVNNSAVIYFDHFNNLHIGLIIGIIQLKTTKDIIFIIDQAEIVGFDTFSLDRIEYVNDFLVYTKHSNPPTIISINYKSIKEKVAYRKDPKLKTLTEFYIFPNLVEDT</sequence>
<dbReference type="Proteomes" id="UP000663855">
    <property type="component" value="Unassembled WGS sequence"/>
</dbReference>
<accession>A0A815A1R6</accession>
<comment type="caution">
    <text evidence="2">The sequence shown here is derived from an EMBL/GenBank/DDBJ whole genome shotgun (WGS) entry which is preliminary data.</text>
</comment>